<evidence type="ECO:0000313" key="2">
    <source>
        <dbReference type="EMBL" id="KAK9701047.1"/>
    </source>
</evidence>
<comment type="caution">
    <text evidence="2">The sequence shown here is derived from an EMBL/GenBank/DDBJ whole genome shotgun (WGS) entry which is preliminary data.</text>
</comment>
<feature type="region of interest" description="Disordered" evidence="1">
    <location>
        <begin position="1"/>
        <end position="55"/>
    </location>
</feature>
<accession>A0ABR2VTH6</accession>
<evidence type="ECO:0000313" key="3">
    <source>
        <dbReference type="Proteomes" id="UP001479436"/>
    </source>
</evidence>
<proteinExistence type="predicted"/>
<sequence>MFKSWKKKPSTKDDQNDTKRFNLLGTKKTRNSESSSRDIRSYSFSSPVNEKSKEVLPQPYAPIRANTYNSDQPIVPTVEVKKENLQQTSMPRENAKSEEVVSLKVEKKTVEITTINDSQTINSAIVESSSNSLKEALLPVDVKNDIDVPSSNIESTTDSNNRNEETVKLKDSNLDEEICSTIQTPEPSISGIDAITHLGGELDQSYLTYDDQDNNGADNELIFRLDNRVQKLQKQV</sequence>
<dbReference type="Proteomes" id="UP001479436">
    <property type="component" value="Unassembled WGS sequence"/>
</dbReference>
<dbReference type="EMBL" id="JASJQH010007852">
    <property type="protein sequence ID" value="KAK9701047.1"/>
    <property type="molecule type" value="Genomic_DNA"/>
</dbReference>
<organism evidence="2 3">
    <name type="scientific">Basidiobolus ranarum</name>
    <dbReference type="NCBI Taxonomy" id="34480"/>
    <lineage>
        <taxon>Eukaryota</taxon>
        <taxon>Fungi</taxon>
        <taxon>Fungi incertae sedis</taxon>
        <taxon>Zoopagomycota</taxon>
        <taxon>Entomophthoromycotina</taxon>
        <taxon>Basidiobolomycetes</taxon>
        <taxon>Basidiobolales</taxon>
        <taxon>Basidiobolaceae</taxon>
        <taxon>Basidiobolus</taxon>
    </lineage>
</organism>
<feature type="compositionally biased region" description="Basic and acidic residues" evidence="1">
    <location>
        <begin position="10"/>
        <end position="20"/>
    </location>
</feature>
<gene>
    <name evidence="2" type="ORF">K7432_011920</name>
</gene>
<reference evidence="2 3" key="1">
    <citation type="submission" date="2023-04" db="EMBL/GenBank/DDBJ databases">
        <title>Genome of Basidiobolus ranarum AG-B5.</title>
        <authorList>
            <person name="Stajich J.E."/>
            <person name="Carter-House D."/>
            <person name="Gryganskyi A."/>
        </authorList>
    </citation>
    <scope>NUCLEOTIDE SEQUENCE [LARGE SCALE GENOMIC DNA]</scope>
    <source>
        <strain evidence="2 3">AG-B5</strain>
    </source>
</reference>
<feature type="non-terminal residue" evidence="2">
    <location>
        <position position="236"/>
    </location>
</feature>
<name>A0ABR2VTH6_9FUNG</name>
<evidence type="ECO:0000256" key="1">
    <source>
        <dbReference type="SAM" id="MobiDB-lite"/>
    </source>
</evidence>
<keyword evidence="3" id="KW-1185">Reference proteome</keyword>
<protein>
    <submittedName>
        <fullName evidence="2">Uncharacterized protein</fullName>
    </submittedName>
</protein>